<dbReference type="OrthoDB" id="5411773at2759"/>
<organism evidence="2 3">
    <name type="scientific">Cadophora malorum</name>
    <dbReference type="NCBI Taxonomy" id="108018"/>
    <lineage>
        <taxon>Eukaryota</taxon>
        <taxon>Fungi</taxon>
        <taxon>Dikarya</taxon>
        <taxon>Ascomycota</taxon>
        <taxon>Pezizomycotina</taxon>
        <taxon>Leotiomycetes</taxon>
        <taxon>Helotiales</taxon>
        <taxon>Ploettnerulaceae</taxon>
        <taxon>Cadophora</taxon>
    </lineage>
</organism>
<name>A0A8H7T343_9HELO</name>
<keyword evidence="3" id="KW-1185">Reference proteome</keyword>
<accession>A0A8H7T343</accession>
<reference evidence="2" key="1">
    <citation type="submission" date="2021-02" db="EMBL/GenBank/DDBJ databases">
        <title>Genome sequence Cadophora malorum strain M34.</title>
        <authorList>
            <person name="Stefanovic E."/>
            <person name="Vu D."/>
            <person name="Scully C."/>
            <person name="Dijksterhuis J."/>
            <person name="Roader J."/>
            <person name="Houbraken J."/>
        </authorList>
    </citation>
    <scope>NUCLEOTIDE SEQUENCE</scope>
    <source>
        <strain evidence="2">M34</strain>
    </source>
</reference>
<evidence type="ECO:0000256" key="1">
    <source>
        <dbReference type="SAM" id="MobiDB-lite"/>
    </source>
</evidence>
<comment type="caution">
    <text evidence="2">The sequence shown here is derived from an EMBL/GenBank/DDBJ whole genome shotgun (WGS) entry which is preliminary data.</text>
</comment>
<dbReference type="EMBL" id="JAFJYH010000389">
    <property type="protein sequence ID" value="KAG4412312.1"/>
    <property type="molecule type" value="Genomic_DNA"/>
</dbReference>
<dbReference type="Proteomes" id="UP000664132">
    <property type="component" value="Unassembled WGS sequence"/>
</dbReference>
<evidence type="ECO:0000313" key="3">
    <source>
        <dbReference type="Proteomes" id="UP000664132"/>
    </source>
</evidence>
<feature type="region of interest" description="Disordered" evidence="1">
    <location>
        <begin position="1"/>
        <end position="21"/>
    </location>
</feature>
<evidence type="ECO:0000313" key="2">
    <source>
        <dbReference type="EMBL" id="KAG4412312.1"/>
    </source>
</evidence>
<sequence length="530" mass="60032">MSITEESTPAADDSVRPKPGYRRSVPVNAEVKEHCHIYLDEQIYPTALALLNDLVVTGAAHPVHRDRPTVVPDPHHIELACALLVHPRPTSQEAANLSLPSQSILFLRNVLINLGPRNANLSEAFSFSLTSTRKSRSSRIRYEDGSSCSDTEDKQEHVNGIIANNGRLRRCARDFWHVVGWAFNCSVRYPRRWTVWKVWLDYMLDVLEHDWTQREQEDLAEEDCWNLRRQSLIVKYLADAVDKSYAMKRIVRSAFADANAESLKDFPEIFPNETKKLSYGQKRKRDDPLGKMFGSYDDEDEAEFESDGSSQSSQDGDENEIMSGEDWLGDMDTMALRQRVIMLLSRVSAYLPECFADCGDVYDEIYQCAVRLPLPAFTQFMSTANSSQMPSFVFVTLAQLLLIRLLPLSAPRPQTIEDRNDDGVTQLMLERCFLPFASSNSTVADNARVSILAENFFRSLVRTGGCEYTLSLKAAVDKGILVRENKIKGDRRKKDSDARNKAEEGDMFTLKASGQRMRCLLAALRRCSSN</sequence>
<gene>
    <name evidence="2" type="ORF">IFR04_014553</name>
</gene>
<proteinExistence type="predicted"/>
<dbReference type="AlphaFoldDB" id="A0A8H7T343"/>
<protein>
    <submittedName>
        <fullName evidence="2">Uncharacterized protein</fullName>
    </submittedName>
</protein>
<feature type="region of interest" description="Disordered" evidence="1">
    <location>
        <begin position="300"/>
        <end position="324"/>
    </location>
</feature>